<dbReference type="GeneID" id="59297589"/>
<comment type="caution">
    <text evidence="2">The sequence shown here is derived from an EMBL/GenBank/DDBJ whole genome shotgun (WGS) entry which is preliminary data.</text>
</comment>
<sequence>MSLAGSQAEVSRRLMSPDRSLNHLQFCTPEDPTPDDLAGPWPEEPLSAQSNTSEDIVSLMLPMRGD</sequence>
<accession>A0A8H5QN77</accession>
<gene>
    <name evidence="2" type="ORF">FTJAE_12289</name>
</gene>
<dbReference type="AlphaFoldDB" id="A0A8H5QN77"/>
<proteinExistence type="predicted"/>
<name>A0A8H5QN77_9HYPO</name>
<evidence type="ECO:0000313" key="3">
    <source>
        <dbReference type="Proteomes" id="UP000530670"/>
    </source>
</evidence>
<reference evidence="2 3" key="1">
    <citation type="submission" date="2020-05" db="EMBL/GenBank/DDBJ databases">
        <title>Identification and distribution of gene clusters putatively required for synthesis of sphingolipid metabolism inhibitors in phylogenetically diverse species of the filamentous fungus Fusarium.</title>
        <authorList>
            <person name="Kim H.-S."/>
            <person name="Busman M."/>
            <person name="Brown D.W."/>
            <person name="Divon H."/>
            <person name="Uhlig S."/>
            <person name="Proctor R.H."/>
        </authorList>
    </citation>
    <scope>NUCLEOTIDE SEQUENCE [LARGE SCALE GENOMIC DNA]</scope>
    <source>
        <strain evidence="2 3">NRRL 66243</strain>
    </source>
</reference>
<feature type="region of interest" description="Disordered" evidence="1">
    <location>
        <begin position="1"/>
        <end position="66"/>
    </location>
</feature>
<dbReference type="EMBL" id="JAAQRI010000329">
    <property type="protein sequence ID" value="KAF5618270.1"/>
    <property type="molecule type" value="Genomic_DNA"/>
</dbReference>
<dbReference type="Proteomes" id="UP000530670">
    <property type="component" value="Unassembled WGS sequence"/>
</dbReference>
<dbReference type="OrthoDB" id="5085945at2759"/>
<protein>
    <submittedName>
        <fullName evidence="2">Uncharacterized protein</fullName>
    </submittedName>
</protein>
<evidence type="ECO:0000313" key="2">
    <source>
        <dbReference type="EMBL" id="KAF5618270.1"/>
    </source>
</evidence>
<keyword evidence="3" id="KW-1185">Reference proteome</keyword>
<dbReference type="RefSeq" id="XP_037200680.1">
    <property type="nucleotide sequence ID" value="XM_037345319.1"/>
</dbReference>
<evidence type="ECO:0000256" key="1">
    <source>
        <dbReference type="SAM" id="MobiDB-lite"/>
    </source>
</evidence>
<organism evidence="2 3">
    <name type="scientific">Fusarium tjaetaba</name>
    <dbReference type="NCBI Taxonomy" id="1567544"/>
    <lineage>
        <taxon>Eukaryota</taxon>
        <taxon>Fungi</taxon>
        <taxon>Dikarya</taxon>
        <taxon>Ascomycota</taxon>
        <taxon>Pezizomycotina</taxon>
        <taxon>Sordariomycetes</taxon>
        <taxon>Hypocreomycetidae</taxon>
        <taxon>Hypocreales</taxon>
        <taxon>Nectriaceae</taxon>
        <taxon>Fusarium</taxon>
        <taxon>Fusarium fujikuroi species complex</taxon>
    </lineage>
</organism>